<name>A0A3N0BS01_9MICC</name>
<sequence>MAAACADAGMPELNRSVIANIESRRRKTVTLEEALTLAFVLDVSLVHLIVPIEEDPKFDAERYLVTPENMFPIDQARAWIKGGFPLSGQDPRMYFSEVPKEEFQPSMPTAEQIASSSADVQYFREVTAMFGFNDKTGEADGVDPEKA</sequence>
<feature type="domain" description="HTH cro/C1-type" evidence="1">
    <location>
        <begin position="13"/>
        <end position="48"/>
    </location>
</feature>
<organism evidence="2 3">
    <name type="scientific">Arthrobacter oryzae</name>
    <dbReference type="NCBI Taxonomy" id="409290"/>
    <lineage>
        <taxon>Bacteria</taxon>
        <taxon>Bacillati</taxon>
        <taxon>Actinomycetota</taxon>
        <taxon>Actinomycetes</taxon>
        <taxon>Micrococcales</taxon>
        <taxon>Micrococcaceae</taxon>
        <taxon>Arthrobacter</taxon>
    </lineage>
</organism>
<keyword evidence="3" id="KW-1185">Reference proteome</keyword>
<evidence type="ECO:0000313" key="2">
    <source>
        <dbReference type="EMBL" id="RNL51589.1"/>
    </source>
</evidence>
<evidence type="ECO:0000259" key="1">
    <source>
        <dbReference type="PROSITE" id="PS50943"/>
    </source>
</evidence>
<gene>
    <name evidence="2" type="ORF">D7003_15795</name>
</gene>
<proteinExistence type="predicted"/>
<dbReference type="InterPro" id="IPR001387">
    <property type="entry name" value="Cro/C1-type_HTH"/>
</dbReference>
<protein>
    <recommendedName>
        <fullName evidence="1">HTH cro/C1-type domain-containing protein</fullName>
    </recommendedName>
</protein>
<comment type="caution">
    <text evidence="2">The sequence shown here is derived from an EMBL/GenBank/DDBJ whole genome shotgun (WGS) entry which is preliminary data.</text>
</comment>
<dbReference type="Proteomes" id="UP000273807">
    <property type="component" value="Unassembled WGS sequence"/>
</dbReference>
<accession>A0A3N0BS01</accession>
<reference evidence="2 3" key="1">
    <citation type="submission" date="2018-10" db="EMBL/GenBank/DDBJ databases">
        <title>Genome sequencing of Arthrobacter oryzae TNB02.</title>
        <authorList>
            <person name="Cho Y.-J."/>
            <person name="Cho A."/>
            <person name="Kim O.-S."/>
        </authorList>
    </citation>
    <scope>NUCLEOTIDE SEQUENCE [LARGE SCALE GENOMIC DNA]</scope>
    <source>
        <strain evidence="2 3">TNB02</strain>
    </source>
</reference>
<evidence type="ECO:0000313" key="3">
    <source>
        <dbReference type="Proteomes" id="UP000273807"/>
    </source>
</evidence>
<dbReference type="EMBL" id="RBED01000126">
    <property type="protein sequence ID" value="RNL51589.1"/>
    <property type="molecule type" value="Genomic_DNA"/>
</dbReference>
<dbReference type="PROSITE" id="PS50943">
    <property type="entry name" value="HTH_CROC1"/>
    <property type="match status" value="1"/>
</dbReference>
<dbReference type="AlphaFoldDB" id="A0A3N0BS01"/>